<keyword evidence="1 4" id="KW-0489">Methyltransferase</keyword>
<comment type="caution">
    <text evidence="4">Lacks conserved residue(s) required for the propagation of feature annotation.</text>
</comment>
<evidence type="ECO:0000313" key="7">
    <source>
        <dbReference type="Proteomes" id="UP000593572"/>
    </source>
</evidence>
<comment type="caution">
    <text evidence="6">The sequence shown here is derived from an EMBL/GenBank/DDBJ whole genome shotgun (WGS) entry which is preliminary data.</text>
</comment>
<sequence length="226" mass="25354">AFDNLLRKLHKYVPFGASVADLYAGAGVIGLSLAATKKCRQEWNINKESKPSFEKTVDRLPKSIEGSISWHNADTSIDPLSWLVGSDVIVIDPPRKGLDTTLIDALRTISSHKVKPSLKGSPSNIKEEKRPWVLRERERAKEASVQVGRETISEDPQSLPETLIYISCGWESFKEDCKSLLNSKSWQLEKAHGFNFFPGTQSIEVLAVFKRSFKKKKTGKKKKKQG</sequence>
<dbReference type="Gene3D" id="3.40.50.150">
    <property type="entry name" value="Vaccinia Virus protein VP39"/>
    <property type="match status" value="2"/>
</dbReference>
<dbReference type="GO" id="GO:0032259">
    <property type="term" value="P:methylation"/>
    <property type="evidence" value="ECO:0007669"/>
    <property type="project" value="UniProtKB-KW"/>
</dbReference>
<dbReference type="EMBL" id="JABEZX010000011">
    <property type="protein sequence ID" value="MBA0570037.1"/>
    <property type="molecule type" value="Genomic_DNA"/>
</dbReference>
<keyword evidence="5" id="KW-0472">Membrane</keyword>
<feature type="active site" description="Nucleophile" evidence="4">
    <location>
        <position position="168"/>
    </location>
</feature>
<evidence type="ECO:0000256" key="1">
    <source>
        <dbReference type="ARBA" id="ARBA00022603"/>
    </source>
</evidence>
<feature type="binding site" evidence="4">
    <location>
        <position position="23"/>
    </location>
    <ligand>
        <name>S-adenosyl-L-methionine</name>
        <dbReference type="ChEBI" id="CHEBI:59789"/>
    </ligand>
</feature>
<protein>
    <recommendedName>
        <fullName evidence="8">Methyltransferase small domain-containing protein</fullName>
    </recommendedName>
</protein>
<gene>
    <name evidence="6" type="ORF">Golob_003725</name>
</gene>
<accession>A0A7J8MZ57</accession>
<feature type="binding site" evidence="4">
    <location>
        <position position="92"/>
    </location>
    <ligand>
        <name>S-adenosyl-L-methionine</name>
        <dbReference type="ChEBI" id="CHEBI:59789"/>
    </ligand>
</feature>
<keyword evidence="2 4" id="KW-0808">Transferase</keyword>
<evidence type="ECO:0000256" key="2">
    <source>
        <dbReference type="ARBA" id="ARBA00022679"/>
    </source>
</evidence>
<feature type="transmembrane region" description="Helical" evidence="5">
    <location>
        <begin position="12"/>
        <end position="35"/>
    </location>
</feature>
<keyword evidence="7" id="KW-1185">Reference proteome</keyword>
<name>A0A7J8MZ57_9ROSI</name>
<feature type="non-terminal residue" evidence="6">
    <location>
        <position position="1"/>
    </location>
</feature>
<dbReference type="PROSITE" id="PS51687">
    <property type="entry name" value="SAM_MT_RNA_M5U"/>
    <property type="match status" value="1"/>
</dbReference>
<keyword evidence="3 4" id="KW-0949">S-adenosyl-L-methionine</keyword>
<evidence type="ECO:0000256" key="3">
    <source>
        <dbReference type="ARBA" id="ARBA00022691"/>
    </source>
</evidence>
<evidence type="ECO:0000256" key="5">
    <source>
        <dbReference type="SAM" id="Phobius"/>
    </source>
</evidence>
<keyword evidence="5" id="KW-1133">Transmembrane helix</keyword>
<dbReference type="InterPro" id="IPR010280">
    <property type="entry name" value="U5_MeTrfase_fam"/>
</dbReference>
<reference evidence="6 7" key="1">
    <citation type="journal article" date="2019" name="Genome Biol. Evol.">
        <title>Insights into the evolution of the New World diploid cottons (Gossypium, subgenus Houzingenia) based on genome sequencing.</title>
        <authorList>
            <person name="Grover C.E."/>
            <person name="Arick M.A. 2nd"/>
            <person name="Thrash A."/>
            <person name="Conover J.L."/>
            <person name="Sanders W.S."/>
            <person name="Peterson D.G."/>
            <person name="Frelichowski J.E."/>
            <person name="Scheffler J.A."/>
            <person name="Scheffler B.E."/>
            <person name="Wendel J.F."/>
        </authorList>
    </citation>
    <scope>NUCLEOTIDE SEQUENCE [LARGE SCALE GENOMIC DNA]</scope>
    <source>
        <strain evidence="6">157</strain>
        <tissue evidence="6">Leaf</tissue>
    </source>
</reference>
<dbReference type="GO" id="GO:0008173">
    <property type="term" value="F:RNA methyltransferase activity"/>
    <property type="evidence" value="ECO:0007669"/>
    <property type="project" value="InterPro"/>
</dbReference>
<comment type="similarity">
    <text evidence="4">Belongs to the class I-like SAM-binding methyltransferase superfamily. RNA M5U methyltransferase family.</text>
</comment>
<dbReference type="GO" id="GO:0006396">
    <property type="term" value="P:RNA processing"/>
    <property type="evidence" value="ECO:0007669"/>
    <property type="project" value="InterPro"/>
</dbReference>
<dbReference type="Proteomes" id="UP000593572">
    <property type="component" value="Unassembled WGS sequence"/>
</dbReference>
<evidence type="ECO:0000256" key="4">
    <source>
        <dbReference type="PROSITE-ProRule" id="PRU01024"/>
    </source>
</evidence>
<organism evidence="6 7">
    <name type="scientific">Gossypium lobatum</name>
    <dbReference type="NCBI Taxonomy" id="34289"/>
    <lineage>
        <taxon>Eukaryota</taxon>
        <taxon>Viridiplantae</taxon>
        <taxon>Streptophyta</taxon>
        <taxon>Embryophyta</taxon>
        <taxon>Tracheophyta</taxon>
        <taxon>Spermatophyta</taxon>
        <taxon>Magnoliopsida</taxon>
        <taxon>eudicotyledons</taxon>
        <taxon>Gunneridae</taxon>
        <taxon>Pentapetalae</taxon>
        <taxon>rosids</taxon>
        <taxon>malvids</taxon>
        <taxon>Malvales</taxon>
        <taxon>Malvaceae</taxon>
        <taxon>Malvoideae</taxon>
        <taxon>Gossypium</taxon>
    </lineage>
</organism>
<keyword evidence="5" id="KW-0812">Transmembrane</keyword>
<dbReference type="InterPro" id="IPR029063">
    <property type="entry name" value="SAM-dependent_MTases_sf"/>
</dbReference>
<dbReference type="SUPFAM" id="SSF53335">
    <property type="entry name" value="S-adenosyl-L-methionine-dependent methyltransferases"/>
    <property type="match status" value="1"/>
</dbReference>
<evidence type="ECO:0000313" key="6">
    <source>
        <dbReference type="EMBL" id="MBA0570037.1"/>
    </source>
</evidence>
<dbReference type="InterPro" id="IPR053304">
    <property type="entry name" value="RNA_M5U_MTase"/>
</dbReference>
<proteinExistence type="inferred from homology"/>
<dbReference type="AlphaFoldDB" id="A0A7J8MZ57"/>
<evidence type="ECO:0008006" key="8">
    <source>
        <dbReference type="Google" id="ProtNLM"/>
    </source>
</evidence>
<dbReference type="PANTHER" id="PTHR47548">
    <property type="entry name" value="BNAA06G32370D PROTEIN"/>
    <property type="match status" value="1"/>
</dbReference>
<dbReference type="PANTHER" id="PTHR47548:SF1">
    <property type="entry name" value="S-ADENOSYL-L-METHIONINE-DEPENDENT METHYLTRANSFERASES SUPERFAMILY PROTEIN"/>
    <property type="match status" value="1"/>
</dbReference>